<feature type="transmembrane region" description="Helical" evidence="8">
    <location>
        <begin position="106"/>
        <end position="128"/>
    </location>
</feature>
<keyword evidence="3 8" id="KW-0812">Transmembrane</keyword>
<comment type="function">
    <text evidence="8">Probably functions as a manganese efflux pump.</text>
</comment>
<evidence type="ECO:0000256" key="1">
    <source>
        <dbReference type="ARBA" id="ARBA00022448"/>
    </source>
</evidence>
<feature type="transmembrane region" description="Helical" evidence="8">
    <location>
        <begin position="44"/>
        <end position="65"/>
    </location>
</feature>
<dbReference type="RefSeq" id="WP_307391813.1">
    <property type="nucleotide sequence ID" value="NZ_BAAADK010000010.1"/>
</dbReference>
<feature type="transmembrane region" description="Helical" evidence="8">
    <location>
        <begin position="163"/>
        <end position="183"/>
    </location>
</feature>
<dbReference type="PANTHER" id="PTHR35529:SF1">
    <property type="entry name" value="MANGANESE EFFLUX PUMP MNTP-RELATED"/>
    <property type="match status" value="1"/>
</dbReference>
<protein>
    <recommendedName>
        <fullName evidence="8">Putative manganese efflux pump MntP</fullName>
    </recommendedName>
</protein>
<evidence type="ECO:0000256" key="8">
    <source>
        <dbReference type="HAMAP-Rule" id="MF_01521"/>
    </source>
</evidence>
<keyword evidence="1 8" id="KW-0813">Transport</keyword>
<keyword evidence="2 8" id="KW-1003">Cell membrane</keyword>
<feature type="transmembrane region" description="Helical" evidence="8">
    <location>
        <begin position="71"/>
        <end position="94"/>
    </location>
</feature>
<evidence type="ECO:0000313" key="9">
    <source>
        <dbReference type="EMBL" id="MDQ0165146.1"/>
    </source>
</evidence>
<keyword evidence="6 8" id="KW-0472">Membrane</keyword>
<comment type="subcellular location">
    <subcellularLocation>
        <location evidence="8">Cell membrane</location>
        <topology evidence="8">Multi-pass membrane protein</topology>
    </subcellularLocation>
</comment>
<keyword evidence="5 8" id="KW-0406">Ion transport</keyword>
<evidence type="ECO:0000256" key="4">
    <source>
        <dbReference type="ARBA" id="ARBA00022989"/>
    </source>
</evidence>
<feature type="transmembrane region" description="Helical" evidence="8">
    <location>
        <begin position="134"/>
        <end position="156"/>
    </location>
</feature>
<organism evidence="9 10">
    <name type="scientific">Caldalkalibacillus horti</name>
    <dbReference type="NCBI Taxonomy" id="77523"/>
    <lineage>
        <taxon>Bacteria</taxon>
        <taxon>Bacillati</taxon>
        <taxon>Bacillota</taxon>
        <taxon>Bacilli</taxon>
        <taxon>Bacillales</taxon>
        <taxon>Bacillaceae</taxon>
        <taxon>Caldalkalibacillus</taxon>
    </lineage>
</organism>
<dbReference type="Pfam" id="PF02659">
    <property type="entry name" value="Mntp"/>
    <property type="match status" value="1"/>
</dbReference>
<evidence type="ECO:0000313" key="10">
    <source>
        <dbReference type="Proteomes" id="UP001235840"/>
    </source>
</evidence>
<evidence type="ECO:0000256" key="5">
    <source>
        <dbReference type="ARBA" id="ARBA00023065"/>
    </source>
</evidence>
<dbReference type="HAMAP" id="MF_01521">
    <property type="entry name" value="MntP_pump"/>
    <property type="match status" value="1"/>
</dbReference>
<evidence type="ECO:0000256" key="2">
    <source>
        <dbReference type="ARBA" id="ARBA00022475"/>
    </source>
</evidence>
<dbReference type="InterPro" id="IPR003810">
    <property type="entry name" value="Mntp/YtaF"/>
</dbReference>
<feature type="transmembrane region" description="Helical" evidence="8">
    <location>
        <begin position="12"/>
        <end position="32"/>
    </location>
</feature>
<dbReference type="PANTHER" id="PTHR35529">
    <property type="entry name" value="MANGANESE EFFLUX PUMP MNTP-RELATED"/>
    <property type="match status" value="1"/>
</dbReference>
<sequence>MDTIDLGEILTLSLVAIALSMDSFSVSIGLGMQRMRLRHMLKISVINGLFHVVMPLAGMVIGKYLSSHMGHLAVTVGGILLLLFGLHMIYSAIFGEEQQHPIGTHFMAIMLFSLGVSIDAFSVGLSFGLFSANIWLMLGLFGSFAALFTCLGLLVGRKVGDWLGSYSEMIGGLILLVFGLKFLV</sequence>
<gene>
    <name evidence="8" type="primary">mntP</name>
    <name evidence="9" type="ORF">J2S11_001046</name>
</gene>
<dbReference type="EMBL" id="JAUSTY010000003">
    <property type="protein sequence ID" value="MDQ0165146.1"/>
    <property type="molecule type" value="Genomic_DNA"/>
</dbReference>
<dbReference type="InterPro" id="IPR022929">
    <property type="entry name" value="Put_MntP"/>
</dbReference>
<evidence type="ECO:0000256" key="6">
    <source>
        <dbReference type="ARBA" id="ARBA00023136"/>
    </source>
</evidence>
<dbReference type="Proteomes" id="UP001235840">
    <property type="component" value="Unassembled WGS sequence"/>
</dbReference>
<accession>A0ABT9VVZ1</accession>
<evidence type="ECO:0000256" key="7">
    <source>
        <dbReference type="ARBA" id="ARBA00023211"/>
    </source>
</evidence>
<proteinExistence type="inferred from homology"/>
<comment type="caution">
    <text evidence="9">The sequence shown here is derived from an EMBL/GenBank/DDBJ whole genome shotgun (WGS) entry which is preliminary data.</text>
</comment>
<keyword evidence="4 8" id="KW-1133">Transmembrane helix</keyword>
<keyword evidence="7 8" id="KW-0464">Manganese</keyword>
<comment type="similarity">
    <text evidence="8">Belongs to the MntP (TC 9.B.29) family.</text>
</comment>
<name>A0ABT9VVZ1_9BACI</name>
<reference evidence="9 10" key="1">
    <citation type="submission" date="2023-07" db="EMBL/GenBank/DDBJ databases">
        <title>Genomic Encyclopedia of Type Strains, Phase IV (KMG-IV): sequencing the most valuable type-strain genomes for metagenomic binning, comparative biology and taxonomic classification.</title>
        <authorList>
            <person name="Goeker M."/>
        </authorList>
    </citation>
    <scope>NUCLEOTIDE SEQUENCE [LARGE SCALE GENOMIC DNA]</scope>
    <source>
        <strain evidence="9 10">DSM 12751</strain>
    </source>
</reference>
<keyword evidence="10" id="KW-1185">Reference proteome</keyword>
<evidence type="ECO:0000256" key="3">
    <source>
        <dbReference type="ARBA" id="ARBA00022692"/>
    </source>
</evidence>